<evidence type="ECO:0000259" key="2">
    <source>
        <dbReference type="Pfam" id="PF00788"/>
    </source>
</evidence>
<dbReference type="GO" id="GO:0005886">
    <property type="term" value="C:plasma membrane"/>
    <property type="evidence" value="ECO:0007669"/>
    <property type="project" value="TreeGrafter"/>
</dbReference>
<evidence type="ECO:0000313" key="4">
    <source>
        <dbReference type="EMBL" id="KAI6656741.1"/>
    </source>
</evidence>
<organism evidence="4 5">
    <name type="scientific">Oopsacas minuta</name>
    <dbReference type="NCBI Taxonomy" id="111878"/>
    <lineage>
        <taxon>Eukaryota</taxon>
        <taxon>Metazoa</taxon>
        <taxon>Porifera</taxon>
        <taxon>Hexactinellida</taxon>
        <taxon>Hexasterophora</taxon>
        <taxon>Lyssacinosida</taxon>
        <taxon>Leucopsacidae</taxon>
        <taxon>Oopsacas</taxon>
    </lineage>
</organism>
<sequence>MATLAPPQYESLRKYSSEQSILSTGDVKYDPMRGSLPLTSNQNAPLDEIRVFTSDKKFIMVPLELGSNSTADTLLELCLSYLNIEQELGKDVFALWAVSSNLELQLKPTHKPVRLLLQWQGLLNSYTDLTISETVLEVPTLVLRRSSYLQLKLERSINNNSALYLLFSEAKYNFLNSRYTFCEMREIQKLGAYLVLSEGTSQSDFSLEWLIHKDRINEYQPIKSLGKRSGLDVSTKNKKIIVCKQLFSSIQIQQAKGQNSNTFRTLFLQSCQNLAIYGAVFFNGVVERPISFLAKLTQSSSDRHIFVALNAITLHIIDYATNEVLFKLYYDHFSWLYQPPSRSGGEEFCSLWIEFDSVLENSLVVSKQLQIFSKQSSLMDSLIQHHVTKLSHRPTQIENPNRPQPISALTISQPIITPHIGEGHFTLLSFSVDGEEIPKSKIRRGMTTFKKSVTS</sequence>
<dbReference type="Gene3D" id="2.30.29.30">
    <property type="entry name" value="Pleckstrin-homology domain (PH domain)/Phosphotyrosine-binding domain (PTB)"/>
    <property type="match status" value="1"/>
</dbReference>
<proteinExistence type="predicted"/>
<evidence type="ECO:0000259" key="3">
    <source>
        <dbReference type="Pfam" id="PF24522"/>
    </source>
</evidence>
<comment type="caution">
    <text evidence="4">The sequence shown here is derived from an EMBL/GenBank/DDBJ whole genome shotgun (WGS) entry which is preliminary data.</text>
</comment>
<dbReference type="Proteomes" id="UP001165289">
    <property type="component" value="Unassembled WGS sequence"/>
</dbReference>
<accession>A0AAV7K8Z8</accession>
<dbReference type="Gene3D" id="3.10.20.90">
    <property type="entry name" value="Phosphatidylinositol 3-kinase Catalytic Subunit, Chain A, domain 1"/>
    <property type="match status" value="1"/>
</dbReference>
<dbReference type="InterPro" id="IPR051594">
    <property type="entry name" value="KRIT1/FRMD8"/>
</dbReference>
<dbReference type="InterPro" id="IPR014352">
    <property type="entry name" value="FERM/acyl-CoA-bd_prot_sf"/>
</dbReference>
<gene>
    <name evidence="4" type="ORF">LOD99_16044</name>
</gene>
<dbReference type="AlphaFoldDB" id="A0AAV7K8Z8"/>
<dbReference type="Pfam" id="PF00373">
    <property type="entry name" value="FERM_M"/>
    <property type="match status" value="1"/>
</dbReference>
<evidence type="ECO:0000313" key="5">
    <source>
        <dbReference type="Proteomes" id="UP001165289"/>
    </source>
</evidence>
<dbReference type="Gene3D" id="1.20.80.10">
    <property type="match status" value="1"/>
</dbReference>
<feature type="domain" description="Ras-associating" evidence="2">
    <location>
        <begin position="48"/>
        <end position="121"/>
    </location>
</feature>
<dbReference type="Pfam" id="PF00788">
    <property type="entry name" value="RA"/>
    <property type="match status" value="1"/>
</dbReference>
<protein>
    <submittedName>
        <fullName evidence="4">FERM domain-containing protein 8</fullName>
    </submittedName>
</protein>
<dbReference type="Pfam" id="PF24522">
    <property type="entry name" value="KRIT1_FRMD8_FERM_C"/>
    <property type="match status" value="1"/>
</dbReference>
<dbReference type="InterPro" id="IPR019748">
    <property type="entry name" value="FERM_central"/>
</dbReference>
<dbReference type="InterPro" id="IPR000159">
    <property type="entry name" value="RA_dom"/>
</dbReference>
<dbReference type="InterPro" id="IPR057096">
    <property type="entry name" value="KRIT1_FRMD8_FERM_C"/>
</dbReference>
<dbReference type="InterPro" id="IPR011993">
    <property type="entry name" value="PH-like_dom_sf"/>
</dbReference>
<feature type="domain" description="KRIT1/FRMD8 FERM" evidence="3">
    <location>
        <begin position="304"/>
        <end position="382"/>
    </location>
</feature>
<evidence type="ECO:0000259" key="1">
    <source>
        <dbReference type="Pfam" id="PF00373"/>
    </source>
</evidence>
<keyword evidence="5" id="KW-1185">Reference proteome</keyword>
<feature type="domain" description="FERM central" evidence="1">
    <location>
        <begin position="154"/>
        <end position="282"/>
    </location>
</feature>
<name>A0AAV7K8Z8_9METZ</name>
<dbReference type="PANTHER" id="PTHR13283">
    <property type="entry name" value="KREV INTERACTION TRAPPED 1-RELATED"/>
    <property type="match status" value="1"/>
</dbReference>
<dbReference type="GO" id="GO:0007165">
    <property type="term" value="P:signal transduction"/>
    <property type="evidence" value="ECO:0007669"/>
    <property type="project" value="InterPro"/>
</dbReference>
<dbReference type="EMBL" id="JAKMXF010000133">
    <property type="protein sequence ID" value="KAI6656741.1"/>
    <property type="molecule type" value="Genomic_DNA"/>
</dbReference>
<dbReference type="PANTHER" id="PTHR13283:SF10">
    <property type="entry name" value="FERM DOMAIN-CONTAINING PROTEIN 8"/>
    <property type="match status" value="1"/>
</dbReference>
<reference evidence="4 5" key="1">
    <citation type="journal article" date="2023" name="BMC Biol.">
        <title>The compact genome of the sponge Oopsacas minuta (Hexactinellida) is lacking key metazoan core genes.</title>
        <authorList>
            <person name="Santini S."/>
            <person name="Schenkelaars Q."/>
            <person name="Jourda C."/>
            <person name="Duchesne M."/>
            <person name="Belahbib H."/>
            <person name="Rocher C."/>
            <person name="Selva M."/>
            <person name="Riesgo A."/>
            <person name="Vervoort M."/>
            <person name="Leys S.P."/>
            <person name="Kodjabachian L."/>
            <person name="Le Bivic A."/>
            <person name="Borchiellini C."/>
            <person name="Claverie J.M."/>
            <person name="Renard E."/>
        </authorList>
    </citation>
    <scope>NUCLEOTIDE SEQUENCE [LARGE SCALE GENOMIC DNA]</scope>
    <source>
        <strain evidence="4">SPO-2</strain>
    </source>
</reference>